<dbReference type="InterPro" id="IPR001789">
    <property type="entry name" value="Sig_transdc_resp-reg_receiver"/>
</dbReference>
<keyword evidence="5" id="KW-1185">Reference proteome</keyword>
<dbReference type="GO" id="GO:0000160">
    <property type="term" value="P:phosphorelay signal transduction system"/>
    <property type="evidence" value="ECO:0007669"/>
    <property type="project" value="InterPro"/>
</dbReference>
<organism evidence="4 5">
    <name type="scientific">Tychonema bourrellyi FEM_GT703</name>
    <dbReference type="NCBI Taxonomy" id="2040638"/>
    <lineage>
        <taxon>Bacteria</taxon>
        <taxon>Bacillati</taxon>
        <taxon>Cyanobacteriota</taxon>
        <taxon>Cyanophyceae</taxon>
        <taxon>Oscillatoriophycideae</taxon>
        <taxon>Oscillatoriales</taxon>
        <taxon>Microcoleaceae</taxon>
        <taxon>Tychonema</taxon>
    </lineage>
</organism>
<gene>
    <name evidence="4" type="ORF">CP500_007640</name>
</gene>
<evidence type="ECO:0000313" key="5">
    <source>
        <dbReference type="Proteomes" id="UP000226442"/>
    </source>
</evidence>
<dbReference type="Proteomes" id="UP000226442">
    <property type="component" value="Unassembled WGS sequence"/>
</dbReference>
<proteinExistence type="predicted"/>
<protein>
    <submittedName>
        <fullName evidence="4">Response regulator</fullName>
    </submittedName>
</protein>
<feature type="domain" description="Response regulatory" evidence="3">
    <location>
        <begin position="8"/>
        <end position="125"/>
    </location>
</feature>
<evidence type="ECO:0000259" key="3">
    <source>
        <dbReference type="PROSITE" id="PS50110"/>
    </source>
</evidence>
<evidence type="ECO:0000256" key="1">
    <source>
        <dbReference type="ARBA" id="ARBA00022553"/>
    </source>
</evidence>
<dbReference type="SUPFAM" id="SSF52172">
    <property type="entry name" value="CheY-like"/>
    <property type="match status" value="1"/>
</dbReference>
<sequence length="130" mass="14062">MFIVTTKRILIIDDAEDIREVAQVSLEVVGGWEVMTASSGREGVAKALAQQPDAILLDVMMPDQDGPTTFLQLQANSATQHIPVILLTAKALAGDRRMFADLGVASVIAKPFEPMFLASQVAKVLGWDRL</sequence>
<accession>A0A2G4F3G2</accession>
<dbReference type="SMART" id="SM00448">
    <property type="entry name" value="REC"/>
    <property type="match status" value="1"/>
</dbReference>
<dbReference type="PANTHER" id="PTHR44591">
    <property type="entry name" value="STRESS RESPONSE REGULATOR PROTEIN 1"/>
    <property type="match status" value="1"/>
</dbReference>
<reference evidence="4" key="1">
    <citation type="submission" date="2017-10" db="EMBL/GenBank/DDBJ databases">
        <title>Draft genome sequence of the planktic cyanobacteria Tychonema bourrellyi isolated from alpine lentic freshwater.</title>
        <authorList>
            <person name="Tett A."/>
            <person name="Armanini F."/>
            <person name="Asnicar F."/>
            <person name="Boscaini A."/>
            <person name="Pasolli E."/>
            <person name="Zolfo M."/>
            <person name="Donati C."/>
            <person name="Salmaso N."/>
            <person name="Segata N."/>
        </authorList>
    </citation>
    <scope>NUCLEOTIDE SEQUENCE</scope>
    <source>
        <strain evidence="4">FEM_GT703</strain>
    </source>
</reference>
<evidence type="ECO:0000256" key="2">
    <source>
        <dbReference type="PROSITE-ProRule" id="PRU00169"/>
    </source>
</evidence>
<dbReference type="InterPro" id="IPR011006">
    <property type="entry name" value="CheY-like_superfamily"/>
</dbReference>
<dbReference type="OrthoDB" id="487748at2"/>
<dbReference type="Gene3D" id="3.40.50.2300">
    <property type="match status" value="1"/>
</dbReference>
<dbReference type="EMBL" id="NXIB02000033">
    <property type="protein sequence ID" value="PHX56017.1"/>
    <property type="molecule type" value="Genomic_DNA"/>
</dbReference>
<dbReference type="InterPro" id="IPR050595">
    <property type="entry name" value="Bact_response_regulator"/>
</dbReference>
<comment type="caution">
    <text evidence="4">The sequence shown here is derived from an EMBL/GenBank/DDBJ whole genome shotgun (WGS) entry which is preliminary data.</text>
</comment>
<dbReference type="PANTHER" id="PTHR44591:SF22">
    <property type="entry name" value="CHEY SUBFAMILY"/>
    <property type="match status" value="1"/>
</dbReference>
<feature type="modified residue" description="4-aspartylphosphate" evidence="2">
    <location>
        <position position="58"/>
    </location>
</feature>
<evidence type="ECO:0000313" key="4">
    <source>
        <dbReference type="EMBL" id="PHX56017.1"/>
    </source>
</evidence>
<dbReference type="PROSITE" id="PS50110">
    <property type="entry name" value="RESPONSE_REGULATORY"/>
    <property type="match status" value="1"/>
</dbReference>
<name>A0A2G4F3G2_9CYAN</name>
<dbReference type="Pfam" id="PF00072">
    <property type="entry name" value="Response_reg"/>
    <property type="match status" value="1"/>
</dbReference>
<dbReference type="CDD" id="cd17552">
    <property type="entry name" value="REC_RR468-like"/>
    <property type="match status" value="1"/>
</dbReference>
<dbReference type="AlphaFoldDB" id="A0A2G4F3G2"/>
<keyword evidence="1 2" id="KW-0597">Phosphoprotein</keyword>
<dbReference type="RefSeq" id="WP_096831169.1">
    <property type="nucleotide sequence ID" value="NZ_NXIB02000033.1"/>
</dbReference>